<proteinExistence type="predicted"/>
<keyword evidence="1" id="KW-0472">Membrane</keyword>
<evidence type="ECO:0000256" key="1">
    <source>
        <dbReference type="SAM" id="Phobius"/>
    </source>
</evidence>
<name>A0ABS2CR81_9MICO</name>
<reference evidence="2" key="1">
    <citation type="submission" date="2021-02" db="EMBL/GenBank/DDBJ databases">
        <title>Phycicoccus sp. MQZ13P-5T, whole genome shotgun sequence.</title>
        <authorList>
            <person name="Tuo L."/>
        </authorList>
    </citation>
    <scope>NUCLEOTIDE SEQUENCE</scope>
    <source>
        <strain evidence="2">MQZ13P-5</strain>
    </source>
</reference>
<feature type="transmembrane region" description="Helical" evidence="1">
    <location>
        <begin position="87"/>
        <end position="106"/>
    </location>
</feature>
<gene>
    <name evidence="2" type="ORF">JQN70_18265</name>
</gene>
<protein>
    <submittedName>
        <fullName evidence="2">DUF2177 family protein</fullName>
    </submittedName>
</protein>
<organism evidence="2 3">
    <name type="scientific">Phycicoccus sonneratiae</name>
    <dbReference type="NCBI Taxonomy" id="2807628"/>
    <lineage>
        <taxon>Bacteria</taxon>
        <taxon>Bacillati</taxon>
        <taxon>Actinomycetota</taxon>
        <taxon>Actinomycetes</taxon>
        <taxon>Micrococcales</taxon>
        <taxon>Intrasporangiaceae</taxon>
        <taxon>Phycicoccus</taxon>
    </lineage>
</organism>
<keyword evidence="1" id="KW-1133">Transmembrane helix</keyword>
<feature type="transmembrane region" description="Helical" evidence="1">
    <location>
        <begin position="118"/>
        <end position="137"/>
    </location>
</feature>
<dbReference type="RefSeq" id="WP_204132810.1">
    <property type="nucleotide sequence ID" value="NZ_JAFDVD010000024.1"/>
</dbReference>
<keyword evidence="3" id="KW-1185">Reference proteome</keyword>
<evidence type="ECO:0000313" key="2">
    <source>
        <dbReference type="EMBL" id="MBM6402345.1"/>
    </source>
</evidence>
<feature type="transmembrane region" description="Helical" evidence="1">
    <location>
        <begin position="52"/>
        <end position="75"/>
    </location>
</feature>
<dbReference type="Pfam" id="PF09945">
    <property type="entry name" value="DUF2177"/>
    <property type="match status" value="1"/>
</dbReference>
<evidence type="ECO:0000313" key="3">
    <source>
        <dbReference type="Proteomes" id="UP001430172"/>
    </source>
</evidence>
<accession>A0ABS2CR81</accession>
<dbReference type="InterPro" id="IPR018687">
    <property type="entry name" value="DUF2177_membr"/>
</dbReference>
<dbReference type="Proteomes" id="UP001430172">
    <property type="component" value="Unassembled WGS sequence"/>
</dbReference>
<keyword evidence="1" id="KW-0812">Transmembrane</keyword>
<sequence>MTTVPAERPRLVPALLLAAVVFGALDAFWLTVGSGALYDEQIGHLLAESPDAGAAVAFYVVYLLGFTHFVLRPALEARSRTRGLRDAAAFGLVTYATFDLTAMAVFRDVPLVVVLVDLAWGTVLCTVTAAVVLGVLLRRGPAPDPTRQRFFGGSGKNIDVRSMYSG</sequence>
<feature type="transmembrane region" description="Helical" evidence="1">
    <location>
        <begin position="12"/>
        <end position="32"/>
    </location>
</feature>
<comment type="caution">
    <text evidence="2">The sequence shown here is derived from an EMBL/GenBank/DDBJ whole genome shotgun (WGS) entry which is preliminary data.</text>
</comment>
<dbReference type="EMBL" id="JAFDVD010000024">
    <property type="protein sequence ID" value="MBM6402345.1"/>
    <property type="molecule type" value="Genomic_DNA"/>
</dbReference>